<feature type="transmembrane region" description="Helical" evidence="6">
    <location>
        <begin position="62"/>
        <end position="84"/>
    </location>
</feature>
<feature type="transmembrane region" description="Helical" evidence="6">
    <location>
        <begin position="209"/>
        <end position="233"/>
    </location>
</feature>
<dbReference type="PANTHER" id="PTHR23112">
    <property type="entry name" value="G PROTEIN-COUPLED RECEPTOR 157-RELATED"/>
    <property type="match status" value="1"/>
</dbReference>
<evidence type="ECO:0000256" key="3">
    <source>
        <dbReference type="ARBA" id="ARBA00022989"/>
    </source>
</evidence>
<dbReference type="GO" id="GO:0004930">
    <property type="term" value="F:G protein-coupled receptor activity"/>
    <property type="evidence" value="ECO:0007669"/>
    <property type="project" value="TreeGrafter"/>
</dbReference>
<keyword evidence="2 6" id="KW-0812">Transmembrane</keyword>
<feature type="transmembrane region" description="Helical" evidence="6">
    <location>
        <begin position="104"/>
        <end position="130"/>
    </location>
</feature>
<dbReference type="PANTHER" id="PTHR23112:SF0">
    <property type="entry name" value="TRANSMEMBRANE PROTEIN 116"/>
    <property type="match status" value="1"/>
</dbReference>
<organism evidence="7 8">
    <name type="scientific">Chaetoceros tenuissimus</name>
    <dbReference type="NCBI Taxonomy" id="426638"/>
    <lineage>
        <taxon>Eukaryota</taxon>
        <taxon>Sar</taxon>
        <taxon>Stramenopiles</taxon>
        <taxon>Ochrophyta</taxon>
        <taxon>Bacillariophyta</taxon>
        <taxon>Coscinodiscophyceae</taxon>
        <taxon>Chaetocerotophycidae</taxon>
        <taxon>Chaetocerotales</taxon>
        <taxon>Chaetocerotaceae</taxon>
        <taxon>Chaetoceros</taxon>
    </lineage>
</organism>
<feature type="compositionally biased region" description="Low complexity" evidence="5">
    <location>
        <begin position="297"/>
        <end position="313"/>
    </location>
</feature>
<comment type="caution">
    <text evidence="7">The sequence shown here is derived from an EMBL/GenBank/DDBJ whole genome shotgun (WGS) entry which is preliminary data.</text>
</comment>
<name>A0AAD3H3Z0_9STRA</name>
<keyword evidence="3 6" id="KW-1133">Transmembrane helix</keyword>
<keyword evidence="8" id="KW-1185">Reference proteome</keyword>
<evidence type="ECO:0000256" key="4">
    <source>
        <dbReference type="ARBA" id="ARBA00023136"/>
    </source>
</evidence>
<evidence type="ECO:0000256" key="5">
    <source>
        <dbReference type="SAM" id="MobiDB-lite"/>
    </source>
</evidence>
<dbReference type="GO" id="GO:0005886">
    <property type="term" value="C:plasma membrane"/>
    <property type="evidence" value="ECO:0007669"/>
    <property type="project" value="TreeGrafter"/>
</dbReference>
<evidence type="ECO:0000313" key="8">
    <source>
        <dbReference type="Proteomes" id="UP001054902"/>
    </source>
</evidence>
<dbReference type="Proteomes" id="UP001054902">
    <property type="component" value="Unassembled WGS sequence"/>
</dbReference>
<feature type="region of interest" description="Disordered" evidence="5">
    <location>
        <begin position="251"/>
        <end position="321"/>
    </location>
</feature>
<evidence type="ECO:0000256" key="6">
    <source>
        <dbReference type="SAM" id="Phobius"/>
    </source>
</evidence>
<dbReference type="EMBL" id="BLLK01000038">
    <property type="protein sequence ID" value="GFH49742.1"/>
    <property type="molecule type" value="Genomic_DNA"/>
</dbReference>
<evidence type="ECO:0000256" key="2">
    <source>
        <dbReference type="ARBA" id="ARBA00022692"/>
    </source>
</evidence>
<evidence type="ECO:0000256" key="1">
    <source>
        <dbReference type="ARBA" id="ARBA00004141"/>
    </source>
</evidence>
<comment type="subcellular location">
    <subcellularLocation>
        <location evidence="1">Membrane</location>
        <topology evidence="1">Multi-pass membrane protein</topology>
    </subcellularLocation>
</comment>
<feature type="transmembrane region" description="Helical" evidence="6">
    <location>
        <begin position="347"/>
        <end position="367"/>
    </location>
</feature>
<keyword evidence="4 6" id="KW-0472">Membrane</keyword>
<dbReference type="Gene3D" id="1.20.1070.10">
    <property type="entry name" value="Rhodopsin 7-helix transmembrane proteins"/>
    <property type="match status" value="1"/>
</dbReference>
<evidence type="ECO:0000313" key="7">
    <source>
        <dbReference type="EMBL" id="GFH49742.1"/>
    </source>
</evidence>
<accession>A0AAD3H3Z0</accession>
<sequence length="546" mass="60718">MSEGSTAFKADPNWVTGTILQIVVAGISFLASLIVVLSITLRRDKNVSREMSGLRKNAYRRIIFGISIADMLLSFSLSAGVVLFTPNDAPQFARWGIGNEKTCAFNGILLNSGLQLSPMYIGFLCFYLYCKTKHKMPDEVFKQRFEIKIHIFIFAVVTTFNIAAISLNAFNLIESGTLCSFASKPTGCTISPKYFGECDPDIEKATGNLILVSFGILGSSFLVIVFFMTGLLCHVWSLNRIYRTISTRIGSNQRSEPSPLPNLRDLNSNDNSLEETNVQDAPNGALVGRSADESSHLPNLRDLNSNDNSLEENNVQDAPNGALVGRSADEIAENAEKLRKLYVRVSITQAILFVGAYVVCNFTYFYFAIANTIQRNPSYFSHPLLRYFQTISFSGVGIVNILVFTRPAISNLRRLKPDYSWFYCFYLVLLNGGEVPVLENVILPHAAFAELNSVPFGIENEASLGMSIIGDYRGSYEQLSENNAAYNPEENWGYVRGVRLVPPSGALRRVQSNSRNNESLLVGSLDSFPIESQFDCDEDMTFEHIY</sequence>
<gene>
    <name evidence="7" type="ORF">CTEN210_06218</name>
</gene>
<dbReference type="SUPFAM" id="SSF81321">
    <property type="entry name" value="Family A G protein-coupled receptor-like"/>
    <property type="match status" value="1"/>
</dbReference>
<feature type="transmembrane region" description="Helical" evidence="6">
    <location>
        <begin position="387"/>
        <end position="405"/>
    </location>
</feature>
<proteinExistence type="predicted"/>
<dbReference type="AlphaFoldDB" id="A0AAD3H3Z0"/>
<feature type="compositionally biased region" description="Low complexity" evidence="5">
    <location>
        <begin position="261"/>
        <end position="271"/>
    </location>
</feature>
<protein>
    <submittedName>
        <fullName evidence="7">Uncharacterized protein</fullName>
    </submittedName>
</protein>
<dbReference type="GO" id="GO:0007189">
    <property type="term" value="P:adenylate cyclase-activating G protein-coupled receptor signaling pathway"/>
    <property type="evidence" value="ECO:0007669"/>
    <property type="project" value="TreeGrafter"/>
</dbReference>
<reference evidence="7 8" key="1">
    <citation type="journal article" date="2021" name="Sci. Rep.">
        <title>The genome of the diatom Chaetoceros tenuissimus carries an ancient integrated fragment of an extant virus.</title>
        <authorList>
            <person name="Hongo Y."/>
            <person name="Kimura K."/>
            <person name="Takaki Y."/>
            <person name="Yoshida Y."/>
            <person name="Baba S."/>
            <person name="Kobayashi G."/>
            <person name="Nagasaki K."/>
            <person name="Hano T."/>
            <person name="Tomaru Y."/>
        </authorList>
    </citation>
    <scope>NUCLEOTIDE SEQUENCE [LARGE SCALE GENOMIC DNA]</scope>
    <source>
        <strain evidence="7 8">NIES-3715</strain>
    </source>
</reference>
<feature type="transmembrane region" description="Helical" evidence="6">
    <location>
        <begin position="151"/>
        <end position="173"/>
    </location>
</feature>
<feature type="transmembrane region" description="Helical" evidence="6">
    <location>
        <begin position="20"/>
        <end position="41"/>
    </location>
</feature>